<feature type="transmembrane region" description="Helical" evidence="7">
    <location>
        <begin position="12"/>
        <end position="30"/>
    </location>
</feature>
<evidence type="ECO:0000256" key="2">
    <source>
        <dbReference type="ARBA" id="ARBA00022448"/>
    </source>
</evidence>
<dbReference type="InterPro" id="IPR035906">
    <property type="entry name" value="MetI-like_sf"/>
</dbReference>
<dbReference type="Pfam" id="PF19300">
    <property type="entry name" value="BPD_transp_1_N"/>
    <property type="match status" value="1"/>
</dbReference>
<evidence type="ECO:0000313" key="9">
    <source>
        <dbReference type="EMBL" id="MFD1717296.1"/>
    </source>
</evidence>
<feature type="transmembrane region" description="Helical" evidence="7">
    <location>
        <begin position="136"/>
        <end position="163"/>
    </location>
</feature>
<dbReference type="Pfam" id="PF00528">
    <property type="entry name" value="BPD_transp_1"/>
    <property type="match status" value="1"/>
</dbReference>
<gene>
    <name evidence="9" type="ORF">ACFSE6_05595</name>
</gene>
<keyword evidence="2 7" id="KW-0813">Transport</keyword>
<accession>A0ABW4L5E2</accession>
<feature type="transmembrane region" description="Helical" evidence="7">
    <location>
        <begin position="238"/>
        <end position="264"/>
    </location>
</feature>
<keyword evidence="3" id="KW-1003">Cell membrane</keyword>
<comment type="caution">
    <text evidence="9">The sequence shown here is derived from an EMBL/GenBank/DDBJ whole genome shotgun (WGS) entry which is preliminary data.</text>
</comment>
<proteinExistence type="inferred from homology"/>
<dbReference type="InterPro" id="IPR045621">
    <property type="entry name" value="BPD_transp_1_N"/>
</dbReference>
<dbReference type="InterPro" id="IPR000515">
    <property type="entry name" value="MetI-like"/>
</dbReference>
<keyword evidence="6 7" id="KW-0472">Membrane</keyword>
<evidence type="ECO:0000313" key="10">
    <source>
        <dbReference type="Proteomes" id="UP001597277"/>
    </source>
</evidence>
<dbReference type="SUPFAM" id="SSF161098">
    <property type="entry name" value="MetI-like"/>
    <property type="match status" value="1"/>
</dbReference>
<dbReference type="PROSITE" id="PS50928">
    <property type="entry name" value="ABC_TM1"/>
    <property type="match status" value="1"/>
</dbReference>
<dbReference type="PANTHER" id="PTHR43163:SF9">
    <property type="entry name" value="ABC TRANSPORTER PERMEASE PROTEIN"/>
    <property type="match status" value="1"/>
</dbReference>
<name>A0ABW4L5E2_9MICO</name>
<keyword evidence="4 7" id="KW-0812">Transmembrane</keyword>
<feature type="domain" description="ABC transmembrane type-1" evidence="8">
    <location>
        <begin position="99"/>
        <end position="303"/>
    </location>
</feature>
<evidence type="ECO:0000259" key="8">
    <source>
        <dbReference type="PROSITE" id="PS50928"/>
    </source>
</evidence>
<comment type="similarity">
    <text evidence="7">Belongs to the binding-protein-dependent transport system permease family.</text>
</comment>
<dbReference type="EMBL" id="JBHUEE010000002">
    <property type="protein sequence ID" value="MFD1717296.1"/>
    <property type="molecule type" value="Genomic_DNA"/>
</dbReference>
<keyword evidence="5 7" id="KW-1133">Transmembrane helix</keyword>
<evidence type="ECO:0000256" key="4">
    <source>
        <dbReference type="ARBA" id="ARBA00022692"/>
    </source>
</evidence>
<dbReference type="CDD" id="cd06261">
    <property type="entry name" value="TM_PBP2"/>
    <property type="match status" value="1"/>
</dbReference>
<evidence type="ECO:0000256" key="7">
    <source>
        <dbReference type="RuleBase" id="RU363032"/>
    </source>
</evidence>
<dbReference type="RefSeq" id="WP_388003247.1">
    <property type="nucleotide sequence ID" value="NZ_JBHUEE010000002.1"/>
</dbReference>
<sequence>MKAISAHYAKLLASSLMLLLVVVTILFLLLEMAPGSPLDALIGDAPVSPEFEAQMVARFGLDQPLWQRYLSYLARVATGDLGMSAISGRPVTELIASRAPYSLVLTAWALAISTAICIVLGAVAARTRRRWLDGSISGGSLVFFSVPNFWLGLMLVWLFAVILDWLPGSGSSPHGEFGVRPEYMILPVITTAMSALAFQTRIMRSSAIEALGQDYIDTARSKGLGANRVLYLHALPNAMLPMITIIGLNIGNLLAGSVVIERVFGWPGMGLLMVDAINQRDNMVVLGVTIVMTVMIIVANILTDIVYGIVDPRLRARFTRSARSQA</sequence>
<feature type="transmembrane region" description="Helical" evidence="7">
    <location>
        <begin position="101"/>
        <end position="124"/>
    </location>
</feature>
<evidence type="ECO:0000256" key="6">
    <source>
        <dbReference type="ARBA" id="ARBA00023136"/>
    </source>
</evidence>
<protein>
    <submittedName>
        <fullName evidence="9">ABC transporter permease</fullName>
    </submittedName>
</protein>
<feature type="transmembrane region" description="Helical" evidence="7">
    <location>
        <begin position="284"/>
        <end position="310"/>
    </location>
</feature>
<feature type="transmembrane region" description="Helical" evidence="7">
    <location>
        <begin position="183"/>
        <end position="200"/>
    </location>
</feature>
<reference evidence="10" key="1">
    <citation type="journal article" date="2019" name="Int. J. Syst. Evol. Microbiol.">
        <title>The Global Catalogue of Microorganisms (GCM) 10K type strain sequencing project: providing services to taxonomists for standard genome sequencing and annotation.</title>
        <authorList>
            <consortium name="The Broad Institute Genomics Platform"/>
            <consortium name="The Broad Institute Genome Sequencing Center for Infectious Disease"/>
            <person name="Wu L."/>
            <person name="Ma J."/>
        </authorList>
    </citation>
    <scope>NUCLEOTIDE SEQUENCE [LARGE SCALE GENOMIC DNA]</scope>
    <source>
        <strain evidence="10">JCM 17130</strain>
    </source>
</reference>
<comment type="subcellular location">
    <subcellularLocation>
        <location evidence="1 7">Cell membrane</location>
        <topology evidence="1 7">Multi-pass membrane protein</topology>
    </subcellularLocation>
</comment>
<evidence type="ECO:0000256" key="1">
    <source>
        <dbReference type="ARBA" id="ARBA00004651"/>
    </source>
</evidence>
<dbReference type="Gene3D" id="1.10.3720.10">
    <property type="entry name" value="MetI-like"/>
    <property type="match status" value="1"/>
</dbReference>
<dbReference type="PANTHER" id="PTHR43163">
    <property type="entry name" value="DIPEPTIDE TRANSPORT SYSTEM PERMEASE PROTEIN DPPB-RELATED"/>
    <property type="match status" value="1"/>
</dbReference>
<evidence type="ECO:0000256" key="5">
    <source>
        <dbReference type="ARBA" id="ARBA00022989"/>
    </source>
</evidence>
<evidence type="ECO:0000256" key="3">
    <source>
        <dbReference type="ARBA" id="ARBA00022475"/>
    </source>
</evidence>
<dbReference type="Proteomes" id="UP001597277">
    <property type="component" value="Unassembled WGS sequence"/>
</dbReference>
<keyword evidence="10" id="KW-1185">Reference proteome</keyword>
<organism evidence="9 10">
    <name type="scientific">Georgenia deserti</name>
    <dbReference type="NCBI Taxonomy" id="2093781"/>
    <lineage>
        <taxon>Bacteria</taxon>
        <taxon>Bacillati</taxon>
        <taxon>Actinomycetota</taxon>
        <taxon>Actinomycetes</taxon>
        <taxon>Micrococcales</taxon>
        <taxon>Bogoriellaceae</taxon>
        <taxon>Georgenia</taxon>
    </lineage>
</organism>